<feature type="transmembrane region" description="Helical" evidence="1">
    <location>
        <begin position="12"/>
        <end position="31"/>
    </location>
</feature>
<keyword evidence="1" id="KW-0812">Transmembrane</keyword>
<evidence type="ECO:0000313" key="2">
    <source>
        <dbReference type="EMBL" id="KJV78093.1"/>
    </source>
</evidence>
<dbReference type="AlphaFoldDB" id="A0A0F3PCS6"/>
<dbReference type="EMBL" id="LAOC01000001">
    <property type="protein sequence ID" value="KJV78093.1"/>
    <property type="molecule type" value="Genomic_DNA"/>
</dbReference>
<keyword evidence="1" id="KW-1133">Transmembrane helix</keyword>
<gene>
    <name evidence="2" type="ORF">RMAECT_1484</name>
</gene>
<organism evidence="2 3">
    <name type="scientific">Rickettsia rhipicephali str. Ect</name>
    <dbReference type="NCBI Taxonomy" id="1359199"/>
    <lineage>
        <taxon>Bacteria</taxon>
        <taxon>Pseudomonadati</taxon>
        <taxon>Pseudomonadota</taxon>
        <taxon>Alphaproteobacteria</taxon>
        <taxon>Rickettsiales</taxon>
        <taxon>Rickettsiaceae</taxon>
        <taxon>Rickettsieae</taxon>
        <taxon>Rickettsia</taxon>
        <taxon>spotted fever group</taxon>
    </lineage>
</organism>
<accession>A0A0F3PCS6</accession>
<reference evidence="2 3" key="1">
    <citation type="submission" date="2015-01" db="EMBL/GenBank/DDBJ databases">
        <title>Genome Sequencing of Rickettsiales.</title>
        <authorList>
            <person name="Daugherty S.C."/>
            <person name="Su Q."/>
            <person name="Abolude K."/>
            <person name="Beier-Sexton M."/>
            <person name="Carlyon J.A."/>
            <person name="Carter R."/>
            <person name="Day N.P."/>
            <person name="Dumler S.J."/>
            <person name="Dyachenko V."/>
            <person name="Godinez A."/>
            <person name="Kurtti T.J."/>
            <person name="Lichay M."/>
            <person name="Mullins K.E."/>
            <person name="Ott S."/>
            <person name="Pappas-Brown V."/>
            <person name="Paris D.H."/>
            <person name="Patel P."/>
            <person name="Richards A.L."/>
            <person name="Sadzewicz L."/>
            <person name="Sears K."/>
            <person name="Seidman D."/>
            <person name="Sengamalay N."/>
            <person name="Stenos J."/>
            <person name="Tallon L.J."/>
            <person name="Vincent G."/>
            <person name="Fraser C.M."/>
            <person name="Munderloh U."/>
            <person name="Dunning-Hotopp J.C."/>
        </authorList>
    </citation>
    <scope>NUCLEOTIDE SEQUENCE [LARGE SCALE GENOMIC DNA]</scope>
    <source>
        <strain evidence="2 3">Ect</strain>
    </source>
</reference>
<evidence type="ECO:0000256" key="1">
    <source>
        <dbReference type="SAM" id="Phobius"/>
    </source>
</evidence>
<protein>
    <submittedName>
        <fullName evidence="2">Uncharacterized protein</fullName>
    </submittedName>
</protein>
<evidence type="ECO:0000313" key="3">
    <source>
        <dbReference type="Proteomes" id="UP000033591"/>
    </source>
</evidence>
<dbReference type="Proteomes" id="UP000033591">
    <property type="component" value="Unassembled WGS sequence"/>
</dbReference>
<comment type="caution">
    <text evidence="2">The sequence shown here is derived from an EMBL/GenBank/DDBJ whole genome shotgun (WGS) entry which is preliminary data.</text>
</comment>
<proteinExistence type="predicted"/>
<dbReference type="PATRIC" id="fig|1359199.3.peg.1464"/>
<sequence>MANILDVRFIFLYFITISANFVECIISYILIINSCNKYKNKLFWLINFKLLK</sequence>
<name>A0A0F3PCS6_RICRH</name>
<keyword evidence="1" id="KW-0472">Membrane</keyword>